<organism evidence="2 3">
    <name type="scientific">Octopus vulgaris</name>
    <name type="common">Common octopus</name>
    <dbReference type="NCBI Taxonomy" id="6645"/>
    <lineage>
        <taxon>Eukaryota</taxon>
        <taxon>Metazoa</taxon>
        <taxon>Spiralia</taxon>
        <taxon>Lophotrochozoa</taxon>
        <taxon>Mollusca</taxon>
        <taxon>Cephalopoda</taxon>
        <taxon>Coleoidea</taxon>
        <taxon>Octopodiformes</taxon>
        <taxon>Octopoda</taxon>
        <taxon>Incirrata</taxon>
        <taxon>Octopodidae</taxon>
        <taxon>Octopus</taxon>
    </lineage>
</organism>
<sequence length="225" mass="24583">MAFFSRVGSLIRFSLPNVELPWYSSATTPPPPPPQTSTPSSPSDSEAPTDTACTTVPGYDDDVIPPATSAQNDRFPPEDTASFHVISNTSSQHTQVVKDRGRQLLHYSGNFEGSSKKQKGNDSQTIPEIQSDTGEDNLIALQASVTDPSDLQDCSVHDEPRTNSDLPTNIACSTNDDVRVVPLRHKKQVTAENLKGKIWIGEKVGRLLAALRSVEQLAWRIPEMM</sequence>
<feature type="compositionally biased region" description="Low complexity" evidence="1">
    <location>
        <begin position="37"/>
        <end position="51"/>
    </location>
</feature>
<dbReference type="AlphaFoldDB" id="A0AA36B420"/>
<name>A0AA36B420_OCTVU</name>
<reference evidence="2" key="1">
    <citation type="submission" date="2023-08" db="EMBL/GenBank/DDBJ databases">
        <authorList>
            <person name="Alioto T."/>
            <person name="Alioto T."/>
            <person name="Gomez Garrido J."/>
        </authorList>
    </citation>
    <scope>NUCLEOTIDE SEQUENCE</scope>
</reference>
<proteinExistence type="predicted"/>
<evidence type="ECO:0000256" key="1">
    <source>
        <dbReference type="SAM" id="MobiDB-lite"/>
    </source>
</evidence>
<feature type="region of interest" description="Disordered" evidence="1">
    <location>
        <begin position="108"/>
        <end position="128"/>
    </location>
</feature>
<protein>
    <submittedName>
        <fullName evidence="2">Uncharacterized protein</fullName>
    </submittedName>
</protein>
<accession>A0AA36B420</accession>
<dbReference type="Proteomes" id="UP001162480">
    <property type="component" value="Chromosome 7"/>
</dbReference>
<evidence type="ECO:0000313" key="2">
    <source>
        <dbReference type="EMBL" id="CAI9726257.1"/>
    </source>
</evidence>
<dbReference type="EMBL" id="OX597820">
    <property type="protein sequence ID" value="CAI9726257.1"/>
    <property type="molecule type" value="Genomic_DNA"/>
</dbReference>
<gene>
    <name evidence="2" type="ORF">OCTVUL_1B029309</name>
</gene>
<evidence type="ECO:0000313" key="3">
    <source>
        <dbReference type="Proteomes" id="UP001162480"/>
    </source>
</evidence>
<keyword evidence="3" id="KW-1185">Reference proteome</keyword>
<feature type="region of interest" description="Disordered" evidence="1">
    <location>
        <begin position="24"/>
        <end position="81"/>
    </location>
</feature>